<dbReference type="EMBL" id="JBHULV010000003">
    <property type="protein sequence ID" value="MFD2730132.1"/>
    <property type="molecule type" value="Genomic_DNA"/>
</dbReference>
<evidence type="ECO:0008006" key="4">
    <source>
        <dbReference type="Google" id="ProtNLM"/>
    </source>
</evidence>
<evidence type="ECO:0000313" key="3">
    <source>
        <dbReference type="Proteomes" id="UP001597546"/>
    </source>
</evidence>
<sequence>MKNIITILFFALFMATNIAFAQQNQSRNKKTQQIEAIKMGFISGRLNLTDEESASFWPVYKQYQKETAQLLQQKKKARELNSTNPNKSVDDDFIFDTKILELKKKYRNEFRKSLNPEKLKALYLAERDFRTELIKQLKQRANDN</sequence>
<protein>
    <recommendedName>
        <fullName evidence="4">Sensor of ECF-type sigma factor</fullName>
    </recommendedName>
</protein>
<reference evidence="3" key="1">
    <citation type="journal article" date="2019" name="Int. J. Syst. Evol. Microbiol.">
        <title>The Global Catalogue of Microorganisms (GCM) 10K type strain sequencing project: providing services to taxonomists for standard genome sequencing and annotation.</title>
        <authorList>
            <consortium name="The Broad Institute Genomics Platform"/>
            <consortium name="The Broad Institute Genome Sequencing Center for Infectious Disease"/>
            <person name="Wu L."/>
            <person name="Ma J."/>
        </authorList>
    </citation>
    <scope>NUCLEOTIDE SEQUENCE [LARGE SCALE GENOMIC DNA]</scope>
    <source>
        <strain evidence="3">KCTC 42456</strain>
    </source>
</reference>
<dbReference type="Proteomes" id="UP001597546">
    <property type="component" value="Unassembled WGS sequence"/>
</dbReference>
<evidence type="ECO:0000313" key="2">
    <source>
        <dbReference type="EMBL" id="MFD2730132.1"/>
    </source>
</evidence>
<feature type="signal peptide" evidence="1">
    <location>
        <begin position="1"/>
        <end position="21"/>
    </location>
</feature>
<proteinExistence type="predicted"/>
<dbReference type="RefSeq" id="WP_379041154.1">
    <property type="nucleotide sequence ID" value="NZ_JBHSKW010000008.1"/>
</dbReference>
<keyword evidence="1" id="KW-0732">Signal</keyword>
<feature type="chain" id="PRO_5047227442" description="Sensor of ECF-type sigma factor" evidence="1">
    <location>
        <begin position="22"/>
        <end position="144"/>
    </location>
</feature>
<gene>
    <name evidence="2" type="ORF">ACFSSE_00285</name>
</gene>
<evidence type="ECO:0000256" key="1">
    <source>
        <dbReference type="SAM" id="SignalP"/>
    </source>
</evidence>
<accession>A0ABW5TLF3</accession>
<organism evidence="2 3">
    <name type="scientific">Pedobacter alpinus</name>
    <dbReference type="NCBI Taxonomy" id="1590643"/>
    <lineage>
        <taxon>Bacteria</taxon>
        <taxon>Pseudomonadati</taxon>
        <taxon>Bacteroidota</taxon>
        <taxon>Sphingobacteriia</taxon>
        <taxon>Sphingobacteriales</taxon>
        <taxon>Sphingobacteriaceae</taxon>
        <taxon>Pedobacter</taxon>
    </lineage>
</organism>
<keyword evidence="3" id="KW-1185">Reference proteome</keyword>
<name>A0ABW5TLF3_9SPHI</name>
<comment type="caution">
    <text evidence="2">The sequence shown here is derived from an EMBL/GenBank/DDBJ whole genome shotgun (WGS) entry which is preliminary data.</text>
</comment>